<proteinExistence type="predicted"/>
<feature type="region of interest" description="Disordered" evidence="1">
    <location>
        <begin position="29"/>
        <end position="62"/>
    </location>
</feature>
<comment type="caution">
    <text evidence="2">The sequence shown here is derived from an EMBL/GenBank/DDBJ whole genome shotgun (WGS) entry which is preliminary data.</text>
</comment>
<evidence type="ECO:0000313" key="2">
    <source>
        <dbReference type="EMBL" id="KAK1837489.1"/>
    </source>
</evidence>
<organism evidence="2 3">
    <name type="scientific">Colletotrichum chrysophilum</name>
    <dbReference type="NCBI Taxonomy" id="1836956"/>
    <lineage>
        <taxon>Eukaryota</taxon>
        <taxon>Fungi</taxon>
        <taxon>Dikarya</taxon>
        <taxon>Ascomycota</taxon>
        <taxon>Pezizomycotina</taxon>
        <taxon>Sordariomycetes</taxon>
        <taxon>Hypocreomycetidae</taxon>
        <taxon>Glomerellales</taxon>
        <taxon>Glomerellaceae</taxon>
        <taxon>Colletotrichum</taxon>
        <taxon>Colletotrichum gloeosporioides species complex</taxon>
    </lineage>
</organism>
<dbReference type="Proteomes" id="UP001243330">
    <property type="component" value="Unassembled WGS sequence"/>
</dbReference>
<sequence length="138" mass="15309">MWDPTTPPINPLGFFIPSVLPPPPFNPAKTNWTPVVGSQTPPKTLENATPKFQPDNHDDDDETTTRMARLIGAEERPPAAMEGTLIRNLQDGGCGFRGRGLGDRLVQLSLSPGNQRARASSFETTLYYVCTLWRRMKT</sequence>
<keyword evidence="3" id="KW-1185">Reference proteome</keyword>
<dbReference type="AlphaFoldDB" id="A0AAD8ZY74"/>
<feature type="compositionally biased region" description="Polar residues" evidence="1">
    <location>
        <begin position="29"/>
        <end position="42"/>
    </location>
</feature>
<accession>A0AAD8ZY74</accession>
<evidence type="ECO:0000256" key="1">
    <source>
        <dbReference type="SAM" id="MobiDB-lite"/>
    </source>
</evidence>
<protein>
    <submittedName>
        <fullName evidence="2">Uncharacterized protein</fullName>
    </submittedName>
</protein>
<dbReference type="EMBL" id="JAQOWY010001210">
    <property type="protein sequence ID" value="KAK1837489.1"/>
    <property type="molecule type" value="Genomic_DNA"/>
</dbReference>
<reference evidence="2" key="1">
    <citation type="submission" date="2023-01" db="EMBL/GenBank/DDBJ databases">
        <title>Colletotrichum chrysophilum M932 genome sequence.</title>
        <authorList>
            <person name="Baroncelli R."/>
        </authorList>
    </citation>
    <scope>NUCLEOTIDE SEQUENCE</scope>
    <source>
        <strain evidence="2">M932</strain>
    </source>
</reference>
<evidence type="ECO:0000313" key="3">
    <source>
        <dbReference type="Proteomes" id="UP001243330"/>
    </source>
</evidence>
<gene>
    <name evidence="2" type="ORF">CCHR01_19888</name>
</gene>
<name>A0AAD8ZY74_9PEZI</name>